<organism evidence="2 3">
    <name type="scientific">Colletotrichum cuscutae</name>
    <dbReference type="NCBI Taxonomy" id="1209917"/>
    <lineage>
        <taxon>Eukaryota</taxon>
        <taxon>Fungi</taxon>
        <taxon>Dikarya</taxon>
        <taxon>Ascomycota</taxon>
        <taxon>Pezizomycotina</taxon>
        <taxon>Sordariomycetes</taxon>
        <taxon>Hypocreomycetidae</taxon>
        <taxon>Glomerellales</taxon>
        <taxon>Glomerellaceae</taxon>
        <taxon>Colletotrichum</taxon>
        <taxon>Colletotrichum acutatum species complex</taxon>
    </lineage>
</organism>
<dbReference type="Proteomes" id="UP001239213">
    <property type="component" value="Unassembled WGS sequence"/>
</dbReference>
<feature type="signal peptide" evidence="1">
    <location>
        <begin position="1"/>
        <end position="22"/>
    </location>
</feature>
<name>A0AAI9TY29_9PEZI</name>
<reference evidence="2" key="1">
    <citation type="submission" date="2016-11" db="EMBL/GenBank/DDBJ databases">
        <title>The genome sequence of Colletotrichum cuscutae.</title>
        <authorList>
            <person name="Baroncelli R."/>
        </authorList>
    </citation>
    <scope>NUCLEOTIDE SEQUENCE</scope>
    <source>
        <strain evidence="2">IMI 304802</strain>
    </source>
</reference>
<dbReference type="AlphaFoldDB" id="A0AAI9TY29"/>
<keyword evidence="3" id="KW-1185">Reference proteome</keyword>
<proteinExistence type="predicted"/>
<evidence type="ECO:0000313" key="3">
    <source>
        <dbReference type="Proteomes" id="UP001239213"/>
    </source>
</evidence>
<dbReference type="EMBL" id="MPDP01000312">
    <property type="protein sequence ID" value="KAK1448087.1"/>
    <property type="molecule type" value="Genomic_DNA"/>
</dbReference>
<protein>
    <submittedName>
        <fullName evidence="2">Uncharacterized protein</fullName>
    </submittedName>
</protein>
<comment type="caution">
    <text evidence="2">The sequence shown here is derived from an EMBL/GenBank/DDBJ whole genome shotgun (WGS) entry which is preliminary data.</text>
</comment>
<evidence type="ECO:0000313" key="2">
    <source>
        <dbReference type="EMBL" id="KAK1448087.1"/>
    </source>
</evidence>
<feature type="chain" id="PRO_5042512225" evidence="1">
    <location>
        <begin position="23"/>
        <end position="41"/>
    </location>
</feature>
<accession>A0AAI9TY29</accession>
<keyword evidence="1" id="KW-0732">Signal</keyword>
<sequence length="41" mass="4431">MKSLVTFLLSLSLSLSSRRIYCYTTLPPGGGPCLPGMRRTG</sequence>
<evidence type="ECO:0000256" key="1">
    <source>
        <dbReference type="SAM" id="SignalP"/>
    </source>
</evidence>
<gene>
    <name evidence="2" type="ORF">CCUS01_12009</name>
</gene>